<dbReference type="Pfam" id="PF05014">
    <property type="entry name" value="Nuc_deoxyrib_tr"/>
    <property type="match status" value="1"/>
</dbReference>
<proteinExistence type="predicted"/>
<sequence>MAKKLDIYFACSIRGFQGAHEEKALIVRLLKELGHNVLSEQFVNLTRENNEATQGMDEEMIYKRDLDWVKNSDIIVAHYSPSTGMGYEIGYKDAIGGRVLVLHKGELSSVTAMIQGNKKPTFKLHVWESEEDLKEYLKQELGEVDQ</sequence>
<gene>
    <name evidence="1" type="ORF">A3D25_05795</name>
</gene>
<dbReference type="Gene3D" id="3.40.50.450">
    <property type="match status" value="1"/>
</dbReference>
<protein>
    <recommendedName>
        <fullName evidence="3">2'-deoxynucleoside 5'-phosphate N-hydrolase 1</fullName>
    </recommendedName>
</protein>
<evidence type="ECO:0000313" key="1">
    <source>
        <dbReference type="EMBL" id="OGE40643.1"/>
    </source>
</evidence>
<evidence type="ECO:0008006" key="3">
    <source>
        <dbReference type="Google" id="ProtNLM"/>
    </source>
</evidence>
<accession>A0A1F5KI73</accession>
<dbReference type="InterPro" id="IPR051239">
    <property type="entry name" value="2'-dNMP_N-hydrolase"/>
</dbReference>
<dbReference type="GO" id="GO:0070694">
    <property type="term" value="F:5-hydroxymethyl-dUMP N-hydrolase activity"/>
    <property type="evidence" value="ECO:0007669"/>
    <property type="project" value="TreeGrafter"/>
</dbReference>
<dbReference type="PANTHER" id="PTHR15364:SF0">
    <property type="entry name" value="2'-DEOXYNUCLEOSIDE 5'-PHOSPHATE N-HYDROLASE 1"/>
    <property type="match status" value="1"/>
</dbReference>
<dbReference type="EMBL" id="MFDD01000007">
    <property type="protein sequence ID" value="OGE40643.1"/>
    <property type="molecule type" value="Genomic_DNA"/>
</dbReference>
<dbReference type="GO" id="GO:0009159">
    <property type="term" value="P:deoxyribonucleoside monophosphate catabolic process"/>
    <property type="evidence" value="ECO:0007669"/>
    <property type="project" value="TreeGrafter"/>
</dbReference>
<dbReference type="AlphaFoldDB" id="A0A1F5KI73"/>
<name>A0A1F5KI73_9BACT</name>
<dbReference type="Proteomes" id="UP000177328">
    <property type="component" value="Unassembled WGS sequence"/>
</dbReference>
<dbReference type="PANTHER" id="PTHR15364">
    <property type="entry name" value="2'-DEOXYNUCLEOSIDE 5'-PHOSPHATE N-HYDROLASE 1"/>
    <property type="match status" value="1"/>
</dbReference>
<comment type="caution">
    <text evidence="1">The sequence shown here is derived from an EMBL/GenBank/DDBJ whole genome shotgun (WGS) entry which is preliminary data.</text>
</comment>
<evidence type="ECO:0000313" key="2">
    <source>
        <dbReference type="Proteomes" id="UP000177328"/>
    </source>
</evidence>
<organism evidence="1 2">
    <name type="scientific">Candidatus Daviesbacteria bacterium RIFCSPHIGHO2_02_FULL_43_12</name>
    <dbReference type="NCBI Taxonomy" id="1797776"/>
    <lineage>
        <taxon>Bacteria</taxon>
        <taxon>Candidatus Daviesiibacteriota</taxon>
    </lineage>
</organism>
<dbReference type="InterPro" id="IPR007710">
    <property type="entry name" value="Nucleoside_deoxyribTrfase"/>
</dbReference>
<dbReference type="SUPFAM" id="SSF52309">
    <property type="entry name" value="N-(deoxy)ribosyltransferase-like"/>
    <property type="match status" value="1"/>
</dbReference>
<reference evidence="1 2" key="1">
    <citation type="journal article" date="2016" name="Nat. Commun.">
        <title>Thousands of microbial genomes shed light on interconnected biogeochemical processes in an aquifer system.</title>
        <authorList>
            <person name="Anantharaman K."/>
            <person name="Brown C.T."/>
            <person name="Hug L.A."/>
            <person name="Sharon I."/>
            <person name="Castelle C.J."/>
            <person name="Probst A.J."/>
            <person name="Thomas B.C."/>
            <person name="Singh A."/>
            <person name="Wilkins M.J."/>
            <person name="Karaoz U."/>
            <person name="Brodie E.L."/>
            <person name="Williams K.H."/>
            <person name="Hubbard S.S."/>
            <person name="Banfield J.F."/>
        </authorList>
    </citation>
    <scope>NUCLEOTIDE SEQUENCE [LARGE SCALE GENOMIC DNA]</scope>
</reference>